<feature type="compositionally biased region" description="Basic and acidic residues" evidence="13">
    <location>
        <begin position="1273"/>
        <end position="1309"/>
    </location>
</feature>
<dbReference type="Pfam" id="PF01532">
    <property type="entry name" value="Glyco_hydro_47"/>
    <property type="match status" value="1"/>
</dbReference>
<feature type="compositionally biased region" description="Basic and acidic residues" evidence="13">
    <location>
        <begin position="1898"/>
        <end position="1911"/>
    </location>
</feature>
<feature type="active site" description="Proton donor" evidence="8">
    <location>
        <position position="1430"/>
    </location>
</feature>
<dbReference type="InterPro" id="IPR036026">
    <property type="entry name" value="Seven-hairpin_glycosidases"/>
</dbReference>
<feature type="active site" description="Proton donor" evidence="8">
    <location>
        <position position="1800"/>
    </location>
</feature>
<evidence type="ECO:0000256" key="7">
    <source>
        <dbReference type="ARBA" id="ARBA00023157"/>
    </source>
</evidence>
<gene>
    <name evidence="17" type="ORF">PCL_10798</name>
</gene>
<keyword evidence="9" id="KW-0479">Metal-binding</keyword>
<dbReference type="Gene3D" id="3.50.30.30">
    <property type="match status" value="1"/>
</dbReference>
<dbReference type="PANTHER" id="PTHR11742:SF103">
    <property type="entry name" value="ENDOPLASMIC RETICULUM MANNOSIDASE MNL2-RELATED"/>
    <property type="match status" value="1"/>
</dbReference>
<protein>
    <recommendedName>
        <fullName evidence="12">alpha-1,2-Mannosidase</fullName>
        <ecNumber evidence="12">3.2.1.-</ecNumber>
    </recommendedName>
</protein>
<evidence type="ECO:0000256" key="13">
    <source>
        <dbReference type="SAM" id="MobiDB-lite"/>
    </source>
</evidence>
<keyword evidence="7 10" id="KW-1015">Disulfide bond</keyword>
<comment type="caution">
    <text evidence="17">The sequence shown here is derived from an EMBL/GenBank/DDBJ whole genome shotgun (WGS) entry which is preliminary data.</text>
</comment>
<dbReference type="Pfam" id="PF00082">
    <property type="entry name" value="Peptidase_S8"/>
    <property type="match status" value="1"/>
</dbReference>
<evidence type="ECO:0000256" key="9">
    <source>
        <dbReference type="PIRSR" id="PIRSR601382-2"/>
    </source>
</evidence>
<evidence type="ECO:0000313" key="18">
    <source>
        <dbReference type="Proteomes" id="UP000245956"/>
    </source>
</evidence>
<dbReference type="InterPro" id="IPR036852">
    <property type="entry name" value="Peptidase_S8/S53_dom_sf"/>
</dbReference>
<feature type="region of interest" description="Disordered" evidence="13">
    <location>
        <begin position="1847"/>
        <end position="1994"/>
    </location>
</feature>
<dbReference type="PRINTS" id="PR00747">
    <property type="entry name" value="GLYHDRLASE47"/>
</dbReference>
<keyword evidence="6 12" id="KW-0378">Hydrolase</keyword>
<feature type="region of interest" description="Disordered" evidence="13">
    <location>
        <begin position="1111"/>
        <end position="1309"/>
    </location>
</feature>
<evidence type="ECO:0000256" key="8">
    <source>
        <dbReference type="PIRSR" id="PIRSR601382-1"/>
    </source>
</evidence>
<dbReference type="UniPathway" id="UPA00378"/>
<dbReference type="GO" id="GO:0004571">
    <property type="term" value="F:mannosyl-oligosaccharide 1,2-alpha-mannosidase activity"/>
    <property type="evidence" value="ECO:0007669"/>
    <property type="project" value="InterPro"/>
</dbReference>
<comment type="similarity">
    <text evidence="4 11">Belongs to the peptidase S8 family.</text>
</comment>
<dbReference type="InterPro" id="IPR010435">
    <property type="entry name" value="C5a/SBT2-like_Fn3"/>
</dbReference>
<dbReference type="InterPro" id="IPR050749">
    <property type="entry name" value="Glycosyl_Hydrolase_47"/>
</dbReference>
<feature type="chain" id="PRO_5015681672" description="alpha-1,2-Mannosidase" evidence="14">
    <location>
        <begin position="20"/>
        <end position="2117"/>
    </location>
</feature>
<evidence type="ECO:0000256" key="14">
    <source>
        <dbReference type="SAM" id="SignalP"/>
    </source>
</evidence>
<feature type="compositionally biased region" description="Polar residues" evidence="13">
    <location>
        <begin position="1870"/>
        <end position="1885"/>
    </location>
</feature>
<comment type="pathway">
    <text evidence="2">Protein modification; protein glycosylation.</text>
</comment>
<evidence type="ECO:0000259" key="15">
    <source>
        <dbReference type="Pfam" id="PF00082"/>
    </source>
</evidence>
<dbReference type="EMBL" id="LCWV01000006">
    <property type="protein sequence ID" value="PWI72175.1"/>
    <property type="molecule type" value="Genomic_DNA"/>
</dbReference>
<feature type="compositionally biased region" description="Polar residues" evidence="13">
    <location>
        <begin position="1164"/>
        <end position="1173"/>
    </location>
</feature>
<keyword evidence="5 14" id="KW-0732">Signal</keyword>
<dbReference type="PANTHER" id="PTHR11742">
    <property type="entry name" value="MANNOSYL-OLIGOSACCHARIDE ALPHA-1,2-MANNOSIDASE-RELATED"/>
    <property type="match status" value="1"/>
</dbReference>
<feature type="active site" evidence="8">
    <location>
        <position position="2024"/>
    </location>
</feature>
<dbReference type="InterPro" id="IPR001382">
    <property type="entry name" value="Glyco_hydro_47"/>
</dbReference>
<evidence type="ECO:0000256" key="4">
    <source>
        <dbReference type="ARBA" id="ARBA00011073"/>
    </source>
</evidence>
<feature type="signal peptide" evidence="14">
    <location>
        <begin position="1"/>
        <end position="19"/>
    </location>
</feature>
<feature type="domain" description="Peptidase S8/S53" evidence="15">
    <location>
        <begin position="153"/>
        <end position="574"/>
    </location>
</feature>
<dbReference type="EC" id="3.2.1.-" evidence="12"/>
<evidence type="ECO:0000256" key="11">
    <source>
        <dbReference type="PROSITE-ProRule" id="PRU01240"/>
    </source>
</evidence>
<proteinExistence type="inferred from homology"/>
<dbReference type="Gene3D" id="3.40.50.200">
    <property type="entry name" value="Peptidase S8/S53 domain"/>
    <property type="match status" value="2"/>
</dbReference>
<dbReference type="SUPFAM" id="SSF52743">
    <property type="entry name" value="Subtilisin-like"/>
    <property type="match status" value="1"/>
</dbReference>
<name>A0A2U3ECE7_PURLI</name>
<organism evidence="17 18">
    <name type="scientific">Purpureocillium lilacinum</name>
    <name type="common">Paecilomyces lilacinus</name>
    <dbReference type="NCBI Taxonomy" id="33203"/>
    <lineage>
        <taxon>Eukaryota</taxon>
        <taxon>Fungi</taxon>
        <taxon>Dikarya</taxon>
        <taxon>Ascomycota</taxon>
        <taxon>Pezizomycotina</taxon>
        <taxon>Sordariomycetes</taxon>
        <taxon>Hypocreomycetidae</taxon>
        <taxon>Hypocreales</taxon>
        <taxon>Ophiocordycipitaceae</taxon>
        <taxon>Purpureocillium</taxon>
    </lineage>
</organism>
<feature type="domain" description="C5a peptidase/Subtilisin-like protease SBT2-like Fn3-like" evidence="16">
    <location>
        <begin position="616"/>
        <end position="729"/>
    </location>
</feature>
<dbReference type="PROSITE" id="PS51892">
    <property type="entry name" value="SUBTILASE"/>
    <property type="match status" value="1"/>
</dbReference>
<dbReference type="GO" id="GO:0016020">
    <property type="term" value="C:membrane"/>
    <property type="evidence" value="ECO:0007669"/>
    <property type="project" value="InterPro"/>
</dbReference>
<feature type="compositionally biased region" description="Basic and acidic residues" evidence="13">
    <location>
        <begin position="1202"/>
        <end position="1214"/>
    </location>
</feature>
<comment type="cofactor">
    <cofactor evidence="1 9">
        <name>Ca(2+)</name>
        <dbReference type="ChEBI" id="CHEBI:29108"/>
    </cofactor>
</comment>
<dbReference type="InterPro" id="IPR000209">
    <property type="entry name" value="Peptidase_S8/S53_dom"/>
</dbReference>
<evidence type="ECO:0000256" key="5">
    <source>
        <dbReference type="ARBA" id="ARBA00022729"/>
    </source>
</evidence>
<dbReference type="GO" id="GO:0036503">
    <property type="term" value="P:ERAD pathway"/>
    <property type="evidence" value="ECO:0007669"/>
    <property type="project" value="UniProtKB-ARBA"/>
</dbReference>
<feature type="compositionally biased region" description="Basic and acidic residues" evidence="13">
    <location>
        <begin position="911"/>
        <end position="920"/>
    </location>
</feature>
<dbReference type="Pfam" id="PF06280">
    <property type="entry name" value="fn3_5"/>
    <property type="match status" value="1"/>
</dbReference>
<reference evidence="17 18" key="1">
    <citation type="journal article" date="2016" name="Front. Microbiol.">
        <title>Genome and transcriptome sequences reveal the specific parasitism of the nematophagous Purpureocillium lilacinum 36-1.</title>
        <authorList>
            <person name="Xie J."/>
            <person name="Li S."/>
            <person name="Mo C."/>
            <person name="Xiao X."/>
            <person name="Peng D."/>
            <person name="Wang G."/>
            <person name="Xiao Y."/>
        </authorList>
    </citation>
    <scope>NUCLEOTIDE SEQUENCE [LARGE SCALE GENOMIC DNA]</scope>
    <source>
        <strain evidence="17 18">36-1</strain>
    </source>
</reference>
<evidence type="ECO:0000256" key="10">
    <source>
        <dbReference type="PIRSR" id="PIRSR601382-3"/>
    </source>
</evidence>
<feature type="binding site" evidence="9">
    <location>
        <position position="2110"/>
    </location>
    <ligand>
        <name>Ca(2+)</name>
        <dbReference type="ChEBI" id="CHEBI:29108"/>
    </ligand>
</feature>
<evidence type="ECO:0000256" key="6">
    <source>
        <dbReference type="ARBA" id="ARBA00022801"/>
    </source>
</evidence>
<dbReference type="GO" id="GO:0005509">
    <property type="term" value="F:calcium ion binding"/>
    <property type="evidence" value="ECO:0007669"/>
    <property type="project" value="InterPro"/>
</dbReference>
<keyword evidence="9" id="KW-0106">Calcium</keyword>
<comment type="similarity">
    <text evidence="3 12">Belongs to the glycosyl hydrolase 47 family.</text>
</comment>
<comment type="caution">
    <text evidence="11">Lacks conserved residue(s) required for the propagation of feature annotation.</text>
</comment>
<keyword evidence="12" id="KW-0326">Glycosidase</keyword>
<feature type="compositionally biased region" description="Basic and acidic residues" evidence="13">
    <location>
        <begin position="1221"/>
        <end position="1231"/>
    </location>
</feature>
<feature type="active site" evidence="8">
    <location>
        <position position="1683"/>
    </location>
</feature>
<feature type="compositionally biased region" description="Pro residues" evidence="13">
    <location>
        <begin position="1174"/>
        <end position="1184"/>
    </location>
</feature>
<feature type="compositionally biased region" description="Basic and acidic residues" evidence="13">
    <location>
        <begin position="1920"/>
        <end position="1956"/>
    </location>
</feature>
<dbReference type="Gene3D" id="1.50.10.10">
    <property type="match status" value="3"/>
</dbReference>
<accession>A0A2U3ECE7</accession>
<evidence type="ECO:0000256" key="12">
    <source>
        <dbReference type="RuleBase" id="RU361193"/>
    </source>
</evidence>
<feature type="region of interest" description="Disordered" evidence="13">
    <location>
        <begin position="985"/>
        <end position="1008"/>
    </location>
</feature>
<sequence length="2117" mass="228065">MWNLVVVLGLLAAVAAAVATTSDDCSHDGHIFELEPNADVSDVTREIEIQGGRICKCFDYGIYRGVTVRLDKADFEKVRATRGIAKWWPVRDHVPAFTGNAAQFAQHARERARRLVAVDGDDDGGGSGARANVTLSSHVVTQVDRLHAQGLTGKGVKVAMICGGVDYEHEALGGCFGPGCLVSSGANVTGRHAKPTDASIQGTFLASVLAAQPNRLDFTGVAPGITLAVYGLHPAPGSVNMPDDVLVHALDRARADGADVILVTQIGTSVSAQDDLAKAVDRVVASGAVVVAGASNDGIEGPFSQAAPAMVRSAISVGNAQAGVTYGIDDVHQGRYRVSGSAEMPDHEATFDFYAAASFETGTQPLPQESLELYALSFDADATNGWCGQLPDDFPDLRDKIVLMGSGVCSHRDNVRQAAQRGVRAALLYQSSGGGSPRVPYFHGSARLAFGVIDARVVRDMLHALGSGSRVTVQLPPADGPTHPLLVPSPPRTSVPTVEASSAWGPSWDLSIKPELLGVGEGVPGAWLRGYGVPDFGTATAAPLIAGIVALILEARGPLDPATIKSLLVTTAEPVMYNNGTGPQEHLAPVAQQGGGLVRAFDAAHCTTVIQPCSLSFNDTENAPRTLSLVVENRGAYQVSYEISHLPALSVYAFTPNDTVAQFPAQLETAAKFAELAFSHDSVSLGPGQSVTVSVTPSPPEGLDARRLPLWSGYVAFNGSDGSLLRVPYQGLSGSIREHRVLLDAASVTYAGESVRAGATVVLPPRGSGQATNLTLSVRSRSGLVEIDARLIFVTAPGDGQGQSRQLHGFPMAWEPQLNMEQSLPSTPMAIPWNGRLKGGEYAAPGEYKLAARALRVFGDATNDADWDTSESQAFRIDRGPFISGPIAVVWQINLKAPLQRPRLHIQLGRSTDHGSHEAEQELNQPPCWPQSAAENDGQCPRAPVPPPSPHGIDRGGFFVSGGRQALAWSRPGLHRVMRLAKWKGDKGGRASEPWKAPGGYSTSGGGRIVSATTTTTTTANKGPASPVPIKAPVRVSCTLSCLSGGAEAPPVVDGLPGSLLLPELHRLPSSSIASDDIANPRGRPLHLPAADRRLLSLLSRNRRRSGMLQALHAPPTHPTPSTCASDAAAVDDPTTPTLAIPNGGASTARKHRRHAEAPLPANSWDQQPTLSSVPPPPNPPKPAPVDGRVQQPPAPQPQQPLKDEPKPKPDDTPTKPAPIEQKKPDDDERLPIQVPTLKGDEKGRPPSQPTSQAPVAGEIPSDHGSKVPRPAKNNEEPLRWKDPPKDSTIEAPPAEKKEHWTKPDEHFPLPKASIITLPTAAPKKLPKIQYSFGAESESAKAKRVERQAKVKAELERSWSGYRKHAWMHDELSPVSGKYRDPFCGWAATLVDSLDTLWIAGMKDEFDEAAKAVKDIDFTYTHRLDIPVFETTIRYLGGLVAAYDVSGGAQGTHAFLLDKAQELAEILMGIFDTPNRMPVLYYQWKPKYTSQPHMAGRVGIAELGTLSMEFTRLAQLTGQHKYYDAIDRITNALIDLQKRGTLIPGLFPESLDASGCNRTATALRDAASQAAKDQVAAAQPLDEPQGYGAVHDESAPLLNSVLDINRSKQRPPSADDKVHRRAIAATGPDGRPPPAVSLRTATDKMTGGPLAANGDKAAWDCVPQGLEPSSYGYQNYHVGGGQDSAYEYFPKEYQLLGGREPKYQKLYEDSADAVKEWLLYRPMLTGDWDVMFPAKVGTLGNPKTDLAPEYEVTHLSCFVGGMFGLGGKLFGRDKDLELAKKLTDGCVWAYQMMPAKIMPEYSHVAPCPSLEKCEFNETRWYEYLDPSKDWRDERVRAWDEEQVELKRSQQKAINTREPSDGAADSEIRPRNSTGVSADSASTLSKRASVPAQGQRKQLTVEEGSKLPESLRKKLGQTDGTAKEPTKDASDKSSADSSRVKDDATDSTKGSTKDDTKPTTQDAKLLDNVPYIPEQQADRPRAQTEYDPSGRPLSHKEWVQQKLARDKFPKGFVTIQSPSYILRPEAIESVWYMYRITGDPAWMDKGWAMFEATVRATRTAMANSAIANVLAKEPALKDEMESFWIAETLKYYYLLFSEPSVISLDEWVLNTEAHPFKL</sequence>
<evidence type="ECO:0000256" key="2">
    <source>
        <dbReference type="ARBA" id="ARBA00004922"/>
    </source>
</evidence>
<evidence type="ECO:0000256" key="3">
    <source>
        <dbReference type="ARBA" id="ARBA00007658"/>
    </source>
</evidence>
<dbReference type="GO" id="GO:0004252">
    <property type="term" value="F:serine-type endopeptidase activity"/>
    <property type="evidence" value="ECO:0007669"/>
    <property type="project" value="InterPro"/>
</dbReference>
<dbReference type="InterPro" id="IPR012341">
    <property type="entry name" value="6hp_glycosidase-like_sf"/>
</dbReference>
<feature type="region of interest" description="Disordered" evidence="13">
    <location>
        <begin position="911"/>
        <end position="942"/>
    </location>
</feature>
<dbReference type="SUPFAM" id="SSF48225">
    <property type="entry name" value="Seven-hairpin glycosidases"/>
    <property type="match status" value="1"/>
</dbReference>
<dbReference type="GO" id="GO:0005975">
    <property type="term" value="P:carbohydrate metabolic process"/>
    <property type="evidence" value="ECO:0007669"/>
    <property type="project" value="InterPro"/>
</dbReference>
<feature type="disulfide bond" evidence="10">
    <location>
        <begin position="1757"/>
        <end position="1786"/>
    </location>
</feature>
<dbReference type="GO" id="GO:0005783">
    <property type="term" value="C:endoplasmic reticulum"/>
    <property type="evidence" value="ECO:0007669"/>
    <property type="project" value="TreeGrafter"/>
</dbReference>
<evidence type="ECO:0000256" key="1">
    <source>
        <dbReference type="ARBA" id="ARBA00001913"/>
    </source>
</evidence>
<evidence type="ECO:0000313" key="17">
    <source>
        <dbReference type="EMBL" id="PWI72175.1"/>
    </source>
</evidence>
<evidence type="ECO:0000259" key="16">
    <source>
        <dbReference type="Pfam" id="PF06280"/>
    </source>
</evidence>
<dbReference type="Proteomes" id="UP000245956">
    <property type="component" value="Unassembled WGS sequence"/>
</dbReference>